<evidence type="ECO:0000256" key="1">
    <source>
        <dbReference type="SAM" id="Phobius"/>
    </source>
</evidence>
<feature type="transmembrane region" description="Helical" evidence="1">
    <location>
        <begin position="18"/>
        <end position="38"/>
    </location>
</feature>
<proteinExistence type="predicted"/>
<dbReference type="Proteomes" id="UP000553209">
    <property type="component" value="Unassembled WGS sequence"/>
</dbReference>
<keyword evidence="1" id="KW-0472">Membrane</keyword>
<keyword evidence="1" id="KW-1133">Transmembrane helix</keyword>
<organism evidence="2 3">
    <name type="scientific">Nocardiopsis alborubida</name>
    <dbReference type="NCBI Taxonomy" id="146802"/>
    <lineage>
        <taxon>Bacteria</taxon>
        <taxon>Bacillati</taxon>
        <taxon>Actinomycetota</taxon>
        <taxon>Actinomycetes</taxon>
        <taxon>Streptosporangiales</taxon>
        <taxon>Nocardiopsidaceae</taxon>
        <taxon>Nocardiopsis</taxon>
    </lineage>
</organism>
<keyword evidence="1" id="KW-0812">Transmembrane</keyword>
<feature type="transmembrane region" description="Helical" evidence="1">
    <location>
        <begin position="228"/>
        <end position="248"/>
    </location>
</feature>
<feature type="transmembrane region" description="Helical" evidence="1">
    <location>
        <begin position="58"/>
        <end position="78"/>
    </location>
</feature>
<protein>
    <submittedName>
        <fullName evidence="2">ABC transporter permease</fullName>
    </submittedName>
</protein>
<feature type="transmembrane region" description="Helical" evidence="1">
    <location>
        <begin position="114"/>
        <end position="139"/>
    </location>
</feature>
<evidence type="ECO:0000313" key="3">
    <source>
        <dbReference type="Proteomes" id="UP000553209"/>
    </source>
</evidence>
<name>A0A7X6RNR4_9ACTN</name>
<gene>
    <name evidence="2" type="ORF">HGB44_01645</name>
</gene>
<accession>A0A7X6RNR4</accession>
<feature type="transmembrane region" description="Helical" evidence="1">
    <location>
        <begin position="174"/>
        <end position="197"/>
    </location>
</feature>
<dbReference type="EMBL" id="JAAXPG010000001">
    <property type="protein sequence ID" value="NKY96382.1"/>
    <property type="molecule type" value="Genomic_DNA"/>
</dbReference>
<reference evidence="2 3" key="1">
    <citation type="submission" date="2020-04" db="EMBL/GenBank/DDBJ databases">
        <title>MicrobeNet Type strains.</title>
        <authorList>
            <person name="Nicholson A.C."/>
        </authorList>
    </citation>
    <scope>NUCLEOTIDE SEQUENCE [LARGE SCALE GENOMIC DNA]</scope>
    <source>
        <strain evidence="2 3">ATCC 23612</strain>
    </source>
</reference>
<dbReference type="RefSeq" id="WP_061080705.1">
    <property type="nucleotide sequence ID" value="NZ_JAAXPG010000001.1"/>
</dbReference>
<dbReference type="AlphaFoldDB" id="A0A7X6RNR4"/>
<sequence>MIALAVANEFAKMRRLRVAPVAGVMVAGVVALSCFAALGDPGFLESVDDPSEHPWRLLLAGMALAVPLTSPILLAVLASRQVDIEHQGNGWLLSQTSGLTPGHLCRAKFAATGAVVVAATLAQSGLVAAVGLALGVTVAFPAGQWLGYTAAAVVVNLVLLAFHLLLSARVGNQLVGMGVGVLGVFVALTSTGTPAWLTHLLPPWGYYALVTPVDSRGSDMVSLDPPHLSVVALGVAGGLLFMLVTRLFDRQEA</sequence>
<dbReference type="Pfam" id="PF12730">
    <property type="entry name" value="ABC2_membrane_4"/>
    <property type="match status" value="1"/>
</dbReference>
<feature type="transmembrane region" description="Helical" evidence="1">
    <location>
        <begin position="145"/>
        <end position="167"/>
    </location>
</feature>
<keyword evidence="3" id="KW-1185">Reference proteome</keyword>
<evidence type="ECO:0000313" key="2">
    <source>
        <dbReference type="EMBL" id="NKY96382.1"/>
    </source>
</evidence>
<comment type="caution">
    <text evidence="2">The sequence shown here is derived from an EMBL/GenBank/DDBJ whole genome shotgun (WGS) entry which is preliminary data.</text>
</comment>